<dbReference type="CDD" id="cd00371">
    <property type="entry name" value="HMA"/>
    <property type="match status" value="1"/>
</dbReference>
<name>A4G5M5_HERAR</name>
<dbReference type="EMBL" id="CU207211">
    <property type="protein sequence ID" value="CAL61812.1"/>
    <property type="molecule type" value="Genomic_DNA"/>
</dbReference>
<proteinExistence type="predicted"/>
<keyword evidence="4" id="KW-1185">Reference proteome</keyword>
<dbReference type="SUPFAM" id="SSF55008">
    <property type="entry name" value="HMA, heavy metal-associated domain"/>
    <property type="match status" value="1"/>
</dbReference>
<dbReference type="KEGG" id="har:HEAR1655"/>
<evidence type="ECO:0000313" key="3">
    <source>
        <dbReference type="EMBL" id="CAL61812.1"/>
    </source>
</evidence>
<dbReference type="Pfam" id="PF00403">
    <property type="entry name" value="HMA"/>
    <property type="match status" value="1"/>
</dbReference>
<organism evidence="3 4">
    <name type="scientific">Herminiimonas arsenicoxydans</name>
    <dbReference type="NCBI Taxonomy" id="204773"/>
    <lineage>
        <taxon>Bacteria</taxon>
        <taxon>Pseudomonadati</taxon>
        <taxon>Pseudomonadota</taxon>
        <taxon>Betaproteobacteria</taxon>
        <taxon>Burkholderiales</taxon>
        <taxon>Oxalobacteraceae</taxon>
        <taxon>Herminiimonas</taxon>
    </lineage>
</organism>
<dbReference type="PROSITE" id="PS50846">
    <property type="entry name" value="HMA_2"/>
    <property type="match status" value="1"/>
</dbReference>
<evidence type="ECO:0000256" key="1">
    <source>
        <dbReference type="ARBA" id="ARBA00022723"/>
    </source>
</evidence>
<reference evidence="3 4" key="1">
    <citation type="journal article" date="2007" name="PLoS Genet.">
        <title>A tale of two oxidation states: bacterial colonization of arsenic-rich environments.</title>
        <authorList>
            <person name="Muller D."/>
            <person name="Medigue C."/>
            <person name="Koechler S."/>
            <person name="Barbe V."/>
            <person name="Barakat M."/>
            <person name="Talla E."/>
            <person name="Bonnefoy V."/>
            <person name="Krin E."/>
            <person name="Arsene-Ploetze F."/>
            <person name="Carapito C."/>
            <person name="Chandler M."/>
            <person name="Cournoyer B."/>
            <person name="Cruveiller S."/>
            <person name="Dossat C."/>
            <person name="Duval S."/>
            <person name="Heymann M."/>
            <person name="Leize E."/>
            <person name="Lieutaud A."/>
            <person name="Lievremont D."/>
            <person name="Makita Y."/>
            <person name="Mangenot S."/>
            <person name="Nitschke W."/>
            <person name="Ortet P."/>
            <person name="Perdrial N."/>
            <person name="Schoepp B."/>
            <person name="Siguier N."/>
            <person name="Simeonova D.D."/>
            <person name="Rouy Z."/>
            <person name="Segurens B."/>
            <person name="Turlin E."/>
            <person name="Vallenet D."/>
            <person name="Van Dorsselaer A."/>
            <person name="Weiss S."/>
            <person name="Weissenbach J."/>
            <person name="Lett M.C."/>
            <person name="Danchin A."/>
            <person name="Bertin P.N."/>
        </authorList>
    </citation>
    <scope>NUCLEOTIDE SEQUENCE [LARGE SCALE GENOMIC DNA]</scope>
    <source>
        <strain evidence="4">ULPAs1</strain>
    </source>
</reference>
<feature type="domain" description="HMA" evidence="2">
    <location>
        <begin position="2"/>
        <end position="68"/>
    </location>
</feature>
<protein>
    <recommendedName>
        <fullName evidence="2">HMA domain-containing protein</fullName>
    </recommendedName>
</protein>
<dbReference type="OrthoDB" id="9813965at2"/>
<keyword evidence="1" id="KW-0479">Metal-binding</keyword>
<dbReference type="STRING" id="204773.HEAR1655"/>
<dbReference type="eggNOG" id="COG2608">
    <property type="taxonomic scope" value="Bacteria"/>
</dbReference>
<dbReference type="Proteomes" id="UP000006697">
    <property type="component" value="Chromosome"/>
</dbReference>
<dbReference type="FunFam" id="3.30.70.100:FF:000001">
    <property type="entry name" value="ATPase copper transporting beta"/>
    <property type="match status" value="1"/>
</dbReference>
<evidence type="ECO:0000259" key="2">
    <source>
        <dbReference type="PROSITE" id="PS50846"/>
    </source>
</evidence>
<dbReference type="InterPro" id="IPR006121">
    <property type="entry name" value="HMA_dom"/>
</dbReference>
<sequence length="86" mass="8935">MQTETMKLNGMTGEACAEKINDALLNIKGVNDIIISLAGSKATVQFDEELTSLQELQATLTRAGYSIEALEKKASGCCGGCGGAHA</sequence>
<dbReference type="Gene3D" id="3.30.70.100">
    <property type="match status" value="1"/>
</dbReference>
<dbReference type="InterPro" id="IPR036163">
    <property type="entry name" value="HMA_dom_sf"/>
</dbReference>
<dbReference type="HOGENOM" id="CLU_134973_10_3_4"/>
<dbReference type="GO" id="GO:0046872">
    <property type="term" value="F:metal ion binding"/>
    <property type="evidence" value="ECO:0007669"/>
    <property type="project" value="UniProtKB-KW"/>
</dbReference>
<gene>
    <name evidence="3" type="ordered locus">HEAR1655</name>
</gene>
<dbReference type="AlphaFoldDB" id="A4G5M5"/>
<accession>A4G5M5</accession>
<evidence type="ECO:0000313" key="4">
    <source>
        <dbReference type="Proteomes" id="UP000006697"/>
    </source>
</evidence>